<gene>
    <name evidence="3" type="ORF">FRY97_20130</name>
</gene>
<dbReference type="InterPro" id="IPR002035">
    <property type="entry name" value="VWF_A"/>
</dbReference>
<sequence length="1540" mass="157828">MNDMLHIKDRREVRTYRPFACLFRARLLRVKDAKQNFMKNFTHLSATIPAHFGIAKGYLSLAFLCLLLSWPTAGLEAQSCGIDIHIANDNSGSVDALENRQSREFASQLGLSFTPLGTGNTESRVSIGTWANTGTFQEYSFPSVGQNYTTSLSDVLSYASAPRTLRGGTNVYDALRRAAQVIDQNPVSGRTAPKVIVLMTDASCNQISGNIVSLATFLKQQGVYIVVLAIDAASTCTILQGSNVASPGGYFAAGDYQTLANDAITFINGIQATACGTSPEPPAFDLTVGISNFEITGCNPGPATASANYIVTNNSAGEDFNGNLQISFYNGDPTLPGTQYLFTEDAGTQSIPLGGGTFNGTVSDPSLVNTATLYAVVNFDGGQAGNGVPLSYSNLSNQLTVPDEGDVSNNISLAGSRADGMGCLPFANLDVQVTNSGVGCDDKVIYTVQVCNTGTGDAVDFNMETYAPIGATLLDSMLVGTDPFISDPMMPGSVTLPAGACATYQLTYDISGAGAGPYDYSVDVTASPSAGPSTSATLTSDKAQSSISAPDDLSNCGLGLRNSPNTGGLCGTIDPRGAVVEFDLSPYAGQNIISATFIVKKSTDNSDSDANAVPYIQRAIASWTEGACNGAVPAATGDYGSQSVPVPGTTAAAPQLPINTIVEFDVTTLVSEWLAGTHPNFGLVINPGSAGACAETTYGFYSDDAANPADRPQLVLEFAGASDDPVRYSPNTAFALGGGPGSLNGFDGTQNSTDDLTYSGSSPACPMGDQVTVSVAMTGDGDCPGSFGTATITINNQSGLTLSNTLLNLDLTGTSAAFSGEPYDKTNGIILAEPNIFDPAYPNVPNALSEKTGMQQLAIYTLPAGTSTFELDYEIGTTATGLSAEVAQLPTSVNGTGTASGSNSITPATLAGISGTCPADVTTAATTLSLNYTVTNAASVAWSSGSGGSFADPAAATTTYTINDTDRANGYVDLALTALSPQGCDSLITCRVLITGVSYDYGDAPATYDLSDDAIPIAAAATLSPDIFLGQTAPDTEAAALASADATGDGAEDDGLLSTVLTYPEAGQSGYTIAVEVTNNSGSDAFLYGYIDWNGDGDFVSDADERSVLITVPTGGLSTQNISFNVPASYTSPAPTFLRLRLSTDELTAGNPFGPAANGEVEDYEVSFAAAEADLAITKIVDNPTPNVGDNVVFTLTVTNNGPNTATGVEVTDNLPSGYTYVSDDGSGAYNSGTGLWTIGNLANGGTATLNITATVNATGDYVNTASVMGNENDPDTNNNTDDEPTAPVAQTDLAITKTVDNPTPDVGDNVVFTLSVTNNGPAAATGVEVSDLLPSGYTYVSDDGGGAYASGTGLWTIGNLAASATATLNITATVNATGDYLNTATVTGNENDPDTNNNTDDEPTAPVAQTDLGITKTVDNPTPDVGDNVVFTLTVTNNGPAAATGVEVSDLLPSGYTYVSDDGGGDYASGTGLWTIGNLAASATATLNITATVLTTGDYLNIARVSGNENDPDPTNNVDAAEVTPNCTIRNINPNINNN</sequence>
<feature type="compositionally biased region" description="Low complexity" evidence="1">
    <location>
        <begin position="531"/>
        <end position="540"/>
    </location>
</feature>
<dbReference type="SUPFAM" id="SSF53300">
    <property type="entry name" value="vWA-like"/>
    <property type="match status" value="1"/>
</dbReference>
<feature type="region of interest" description="Disordered" evidence="1">
    <location>
        <begin position="1386"/>
        <end position="1408"/>
    </location>
</feature>
<evidence type="ECO:0000313" key="3">
    <source>
        <dbReference type="EMBL" id="TXB60632.1"/>
    </source>
</evidence>
<dbReference type="InterPro" id="IPR045474">
    <property type="entry name" value="GEVED"/>
</dbReference>
<evidence type="ECO:0000256" key="1">
    <source>
        <dbReference type="SAM" id="MobiDB-lite"/>
    </source>
</evidence>
<dbReference type="InterPro" id="IPR036465">
    <property type="entry name" value="vWFA_dom_sf"/>
</dbReference>
<evidence type="ECO:0000313" key="4">
    <source>
        <dbReference type="Proteomes" id="UP000321580"/>
    </source>
</evidence>
<protein>
    <submittedName>
        <fullName evidence="3">DUF11 domain-containing protein</fullName>
    </submittedName>
</protein>
<evidence type="ECO:0000259" key="2">
    <source>
        <dbReference type="PROSITE" id="PS50234"/>
    </source>
</evidence>
<dbReference type="EMBL" id="VOOR01000071">
    <property type="protein sequence ID" value="TXB60632.1"/>
    <property type="molecule type" value="Genomic_DNA"/>
</dbReference>
<reference evidence="3 4" key="1">
    <citation type="submission" date="2019-08" db="EMBL/GenBank/DDBJ databases">
        <title>Genome of Phaeodactylibacter luteus.</title>
        <authorList>
            <person name="Bowman J.P."/>
        </authorList>
    </citation>
    <scope>NUCLEOTIDE SEQUENCE [LARGE SCALE GENOMIC DNA]</scope>
    <source>
        <strain evidence="3 4">KCTC 42180</strain>
    </source>
</reference>
<dbReference type="NCBIfam" id="NF033679">
    <property type="entry name" value="DNRLRE_dom"/>
    <property type="match status" value="1"/>
</dbReference>
<dbReference type="InterPro" id="IPR001434">
    <property type="entry name" value="OmcB-like_DUF11"/>
</dbReference>
<organism evidence="3 4">
    <name type="scientific">Phaeodactylibacter luteus</name>
    <dbReference type="NCBI Taxonomy" id="1564516"/>
    <lineage>
        <taxon>Bacteria</taxon>
        <taxon>Pseudomonadati</taxon>
        <taxon>Bacteroidota</taxon>
        <taxon>Saprospiria</taxon>
        <taxon>Saprospirales</taxon>
        <taxon>Haliscomenobacteraceae</taxon>
        <taxon>Phaeodactylibacter</taxon>
    </lineage>
</organism>
<dbReference type="Pfam" id="PF20009">
    <property type="entry name" value="GEVED"/>
    <property type="match status" value="1"/>
</dbReference>
<dbReference type="PANTHER" id="PTHR34819">
    <property type="entry name" value="LARGE CYSTEINE-RICH PERIPLASMIC PROTEIN OMCB"/>
    <property type="match status" value="1"/>
</dbReference>
<keyword evidence="4" id="KW-1185">Reference proteome</keyword>
<feature type="domain" description="VWFA" evidence="2">
    <location>
        <begin position="83"/>
        <end position="270"/>
    </location>
</feature>
<dbReference type="Proteomes" id="UP000321580">
    <property type="component" value="Unassembled WGS sequence"/>
</dbReference>
<dbReference type="OrthoDB" id="1403372at2"/>
<dbReference type="PROSITE" id="PS50234">
    <property type="entry name" value="VWFA"/>
    <property type="match status" value="1"/>
</dbReference>
<comment type="caution">
    <text evidence="3">The sequence shown here is derived from an EMBL/GenBank/DDBJ whole genome shotgun (WGS) entry which is preliminary data.</text>
</comment>
<dbReference type="InterPro" id="IPR047589">
    <property type="entry name" value="DUF11_rpt"/>
</dbReference>
<dbReference type="PANTHER" id="PTHR34819:SF3">
    <property type="entry name" value="CELL SURFACE PROTEIN"/>
    <property type="match status" value="1"/>
</dbReference>
<dbReference type="InterPro" id="IPR013783">
    <property type="entry name" value="Ig-like_fold"/>
</dbReference>
<feature type="region of interest" description="Disordered" evidence="1">
    <location>
        <begin position="531"/>
        <end position="551"/>
    </location>
</feature>
<dbReference type="Gene3D" id="3.40.50.410">
    <property type="entry name" value="von Willebrand factor, type A domain"/>
    <property type="match status" value="1"/>
</dbReference>
<accession>A0A5C6RFQ4</accession>
<dbReference type="CDD" id="cd00198">
    <property type="entry name" value="vWFA"/>
    <property type="match status" value="1"/>
</dbReference>
<name>A0A5C6RFQ4_9BACT</name>
<dbReference type="Pfam" id="PF00092">
    <property type="entry name" value="VWA"/>
    <property type="match status" value="1"/>
</dbReference>
<dbReference type="NCBIfam" id="TIGR01451">
    <property type="entry name" value="B_ant_repeat"/>
    <property type="match status" value="3"/>
</dbReference>
<dbReference type="InterPro" id="IPR051172">
    <property type="entry name" value="Chlamydia_OmcB"/>
</dbReference>
<proteinExistence type="predicted"/>
<dbReference type="SMART" id="SM00327">
    <property type="entry name" value="VWA"/>
    <property type="match status" value="1"/>
</dbReference>
<dbReference type="Pfam" id="PF01345">
    <property type="entry name" value="DUF11"/>
    <property type="match status" value="3"/>
</dbReference>
<dbReference type="Gene3D" id="2.60.40.10">
    <property type="entry name" value="Immunoglobulins"/>
    <property type="match status" value="4"/>
</dbReference>